<feature type="repeat" description="CSPG" evidence="4">
    <location>
        <begin position="45"/>
        <end position="146"/>
    </location>
</feature>
<evidence type="ECO:0000256" key="4">
    <source>
        <dbReference type="PROSITE-ProRule" id="PRU01201"/>
    </source>
</evidence>
<dbReference type="AlphaFoldDB" id="A0AAW0XDH7"/>
<dbReference type="PROSITE" id="PS51854">
    <property type="entry name" value="CSPG"/>
    <property type="match status" value="1"/>
</dbReference>
<dbReference type="PANTHER" id="PTHR45739">
    <property type="entry name" value="MATRIX PROTEIN, PUTATIVE-RELATED"/>
    <property type="match status" value="1"/>
</dbReference>
<dbReference type="PANTHER" id="PTHR45739:SF8">
    <property type="entry name" value="FRAS1-RELATED EXTRACELLULAR MATRIX PROTEIN 1"/>
    <property type="match status" value="1"/>
</dbReference>
<accession>A0AAW0XDH7</accession>
<dbReference type="InterPro" id="IPR051561">
    <property type="entry name" value="FRAS1_ECM"/>
</dbReference>
<evidence type="ECO:0000256" key="2">
    <source>
        <dbReference type="ARBA" id="ARBA00022737"/>
    </source>
</evidence>
<sequence>KNSRIMYSHDGSDSTFDSLVFLALSQSSEANSRIAITIRHEDQQQPMKSDNASFSMTLNEYETKVISSWHLHFTDVHSNDEDLVYTLIHQPQYGTLVSTEPTGITRRLNETHKFTQADIIYGLVNYTSDREIGMKTVTDSLAFNVTDPQNNVLSNQILKVMIQGVDNKEPEVVVGDPVVVAEGSRIVLPPTSITV</sequence>
<dbReference type="EMBL" id="JARKIK010000028">
    <property type="protein sequence ID" value="KAK8742451.1"/>
    <property type="molecule type" value="Genomic_DNA"/>
</dbReference>
<keyword evidence="2" id="KW-0677">Repeat</keyword>
<evidence type="ECO:0000256" key="1">
    <source>
        <dbReference type="ARBA" id="ARBA00022729"/>
    </source>
</evidence>
<keyword evidence="3" id="KW-0325">Glycoprotein</keyword>
<name>A0AAW0XDH7_CHEQU</name>
<keyword evidence="1" id="KW-0732">Signal</keyword>
<organism evidence="5 6">
    <name type="scientific">Cherax quadricarinatus</name>
    <name type="common">Australian red claw crayfish</name>
    <dbReference type="NCBI Taxonomy" id="27406"/>
    <lineage>
        <taxon>Eukaryota</taxon>
        <taxon>Metazoa</taxon>
        <taxon>Ecdysozoa</taxon>
        <taxon>Arthropoda</taxon>
        <taxon>Crustacea</taxon>
        <taxon>Multicrustacea</taxon>
        <taxon>Malacostraca</taxon>
        <taxon>Eumalacostraca</taxon>
        <taxon>Eucarida</taxon>
        <taxon>Decapoda</taxon>
        <taxon>Pleocyemata</taxon>
        <taxon>Astacidea</taxon>
        <taxon>Parastacoidea</taxon>
        <taxon>Parastacidae</taxon>
        <taxon>Cherax</taxon>
    </lineage>
</organism>
<dbReference type="Pfam" id="PF16184">
    <property type="entry name" value="Cadherin_3"/>
    <property type="match status" value="1"/>
</dbReference>
<dbReference type="InterPro" id="IPR039005">
    <property type="entry name" value="CSPG_rpt"/>
</dbReference>
<evidence type="ECO:0000256" key="3">
    <source>
        <dbReference type="ARBA" id="ARBA00023180"/>
    </source>
</evidence>
<comment type="caution">
    <text evidence="5">The sequence shown here is derived from an EMBL/GenBank/DDBJ whole genome shotgun (WGS) entry which is preliminary data.</text>
</comment>
<evidence type="ECO:0000313" key="6">
    <source>
        <dbReference type="Proteomes" id="UP001445076"/>
    </source>
</evidence>
<gene>
    <name evidence="5" type="ORF">OTU49_001882</name>
</gene>
<proteinExistence type="predicted"/>
<evidence type="ECO:0000313" key="5">
    <source>
        <dbReference type="EMBL" id="KAK8742451.1"/>
    </source>
</evidence>
<protein>
    <submittedName>
        <fullName evidence="5">Uncharacterized protein</fullName>
    </submittedName>
</protein>
<keyword evidence="6" id="KW-1185">Reference proteome</keyword>
<dbReference type="Proteomes" id="UP001445076">
    <property type="component" value="Unassembled WGS sequence"/>
</dbReference>
<reference evidence="5 6" key="1">
    <citation type="journal article" date="2024" name="BMC Genomics">
        <title>Genome assembly of redclaw crayfish (Cherax quadricarinatus) provides insights into its immune adaptation and hypoxia tolerance.</title>
        <authorList>
            <person name="Liu Z."/>
            <person name="Zheng J."/>
            <person name="Li H."/>
            <person name="Fang K."/>
            <person name="Wang S."/>
            <person name="He J."/>
            <person name="Zhou D."/>
            <person name="Weng S."/>
            <person name="Chi M."/>
            <person name="Gu Z."/>
            <person name="He J."/>
            <person name="Li F."/>
            <person name="Wang M."/>
        </authorList>
    </citation>
    <scope>NUCLEOTIDE SEQUENCE [LARGE SCALE GENOMIC DNA]</scope>
    <source>
        <strain evidence="5">ZL_2023a</strain>
    </source>
</reference>
<feature type="non-terminal residue" evidence="5">
    <location>
        <position position="195"/>
    </location>
</feature>
<feature type="non-terminal residue" evidence="5">
    <location>
        <position position="1"/>
    </location>
</feature>
<dbReference type="GO" id="GO:0009653">
    <property type="term" value="P:anatomical structure morphogenesis"/>
    <property type="evidence" value="ECO:0007669"/>
    <property type="project" value="TreeGrafter"/>
</dbReference>